<organism evidence="1">
    <name type="scientific">marine metagenome</name>
    <dbReference type="NCBI Taxonomy" id="408172"/>
    <lineage>
        <taxon>unclassified sequences</taxon>
        <taxon>metagenomes</taxon>
        <taxon>ecological metagenomes</taxon>
    </lineage>
</organism>
<reference evidence="1" key="1">
    <citation type="submission" date="2018-05" db="EMBL/GenBank/DDBJ databases">
        <authorList>
            <person name="Lanie J.A."/>
            <person name="Ng W.-L."/>
            <person name="Kazmierczak K.M."/>
            <person name="Andrzejewski T.M."/>
            <person name="Davidsen T.M."/>
            <person name="Wayne K.J."/>
            <person name="Tettelin H."/>
            <person name="Glass J.I."/>
            <person name="Rusch D."/>
            <person name="Podicherti R."/>
            <person name="Tsui H.-C.T."/>
            <person name="Winkler M.E."/>
        </authorList>
    </citation>
    <scope>NUCLEOTIDE SEQUENCE</scope>
</reference>
<dbReference type="AlphaFoldDB" id="A0A382U4C4"/>
<gene>
    <name evidence="1" type="ORF">METZ01_LOCUS381619</name>
</gene>
<sequence length="39" mass="4234">MEVHGTGWLWHANDWAITGAEGQSRTDTGLPPPVFVSLV</sequence>
<proteinExistence type="predicted"/>
<dbReference type="EMBL" id="UINC01141182">
    <property type="protein sequence ID" value="SVD28765.1"/>
    <property type="molecule type" value="Genomic_DNA"/>
</dbReference>
<name>A0A382U4C4_9ZZZZ</name>
<evidence type="ECO:0000313" key="1">
    <source>
        <dbReference type="EMBL" id="SVD28765.1"/>
    </source>
</evidence>
<accession>A0A382U4C4</accession>
<protein>
    <submittedName>
        <fullName evidence="1">Uncharacterized protein</fullName>
    </submittedName>
</protein>